<dbReference type="KEGG" id="nmv:NITMOv2_3272"/>
<organism evidence="1 2">
    <name type="scientific">Nitrospira moscoviensis</name>
    <dbReference type="NCBI Taxonomy" id="42253"/>
    <lineage>
        <taxon>Bacteria</taxon>
        <taxon>Pseudomonadati</taxon>
        <taxon>Nitrospirota</taxon>
        <taxon>Nitrospiria</taxon>
        <taxon>Nitrospirales</taxon>
        <taxon>Nitrospiraceae</taxon>
        <taxon>Nitrospira</taxon>
    </lineage>
</organism>
<gene>
    <name evidence="1" type="ORF">NITMOv2_3272</name>
</gene>
<name>A0A0K2GFC6_NITMO</name>
<dbReference type="PATRIC" id="fig|42253.5.peg.3226"/>
<proteinExistence type="predicted"/>
<dbReference type="Proteomes" id="UP000069205">
    <property type="component" value="Chromosome"/>
</dbReference>
<dbReference type="AlphaFoldDB" id="A0A0K2GFC6"/>
<protein>
    <submittedName>
        <fullName evidence="1">Uncharacterized protein</fullName>
    </submittedName>
</protein>
<sequence length="105" mass="12150">MKEGERLGILRALFPTVKRIPDSFLKTRGCPRSRHSSEDSRRWDLDGLLSRAPALKRLARRYTGVLLRQVIPTGRLRCIRWSKRFARVMLEMSDRAGKASIELSQ</sequence>
<evidence type="ECO:0000313" key="1">
    <source>
        <dbReference type="EMBL" id="ALA59665.1"/>
    </source>
</evidence>
<dbReference type="STRING" id="42253.NITMOv2_3272"/>
<accession>A0A0K2GFC6</accession>
<keyword evidence="2" id="KW-1185">Reference proteome</keyword>
<evidence type="ECO:0000313" key="2">
    <source>
        <dbReference type="Proteomes" id="UP000069205"/>
    </source>
</evidence>
<dbReference type="EMBL" id="CP011801">
    <property type="protein sequence ID" value="ALA59665.1"/>
    <property type="molecule type" value="Genomic_DNA"/>
</dbReference>
<reference evidence="1 2" key="1">
    <citation type="journal article" date="2015" name="Proc. Natl. Acad. Sci. U.S.A.">
        <title>Expanded metabolic versatility of ubiquitous nitrite-oxidizing bacteria from the genus Nitrospira.</title>
        <authorList>
            <person name="Koch H."/>
            <person name="Lucker S."/>
            <person name="Albertsen M."/>
            <person name="Kitzinger K."/>
            <person name="Herbold C."/>
            <person name="Spieck E."/>
            <person name="Nielsen P.H."/>
            <person name="Wagner M."/>
            <person name="Daims H."/>
        </authorList>
    </citation>
    <scope>NUCLEOTIDE SEQUENCE [LARGE SCALE GENOMIC DNA]</scope>
    <source>
        <strain evidence="1 2">NSP M-1</strain>
    </source>
</reference>